<accession>A0AAD5HBS9</accession>
<evidence type="ECO:0000256" key="5">
    <source>
        <dbReference type="ARBA" id="ARBA00022692"/>
    </source>
</evidence>
<keyword evidence="9" id="KW-0999">Mitochondrion inner membrane</keyword>
<evidence type="ECO:0000256" key="7">
    <source>
        <dbReference type="ARBA" id="ARBA00023128"/>
    </source>
</evidence>
<dbReference type="GO" id="GO:0005743">
    <property type="term" value="C:mitochondrial inner membrane"/>
    <property type="evidence" value="ECO:0007669"/>
    <property type="project" value="UniProtKB-UniRule"/>
</dbReference>
<evidence type="ECO:0000313" key="12">
    <source>
        <dbReference type="Proteomes" id="UP001206595"/>
    </source>
</evidence>
<evidence type="ECO:0000256" key="3">
    <source>
        <dbReference type="ARBA" id="ARBA00007035"/>
    </source>
</evidence>
<comment type="function">
    <text evidence="1 9">Required for assembly of cytochrome c oxidase (complex IV).</text>
</comment>
<name>A0AAD5HBS9_UMBRA</name>
<dbReference type="PANTHER" id="PTHR15642:SF3">
    <property type="entry name" value="CYTOCHROME C OXIDASE ASSEMBLY FACTOR 3 HOMOLOG, MITOCHONDRIAL"/>
    <property type="match status" value="1"/>
</dbReference>
<dbReference type="GeneID" id="75915406"/>
<comment type="subunit">
    <text evidence="4 9">Component of 250-400 kDa complexes called cytochrome oxidase assembly intermediates or COA complexes.</text>
</comment>
<keyword evidence="12" id="KW-1185">Reference proteome</keyword>
<evidence type="ECO:0000256" key="8">
    <source>
        <dbReference type="ARBA" id="ARBA00023136"/>
    </source>
</evidence>
<sequence>MKPQRLPCTVRPSVHPTMAANSREKLYTTSKGYGFTPALQRTRKPFQARNLLTLGALLTFVGGVYSYSIMAVKQDDFSDVPLPNTVAGVTSVVDDKK</sequence>
<comment type="subcellular location">
    <subcellularLocation>
        <location evidence="2">Mitochondrion membrane</location>
        <topology evidence="2">Single-pass membrane protein</topology>
    </subcellularLocation>
</comment>
<reference evidence="11" key="1">
    <citation type="submission" date="2021-06" db="EMBL/GenBank/DDBJ databases">
        <authorList>
            <consortium name="DOE Joint Genome Institute"/>
            <person name="Mondo S.J."/>
            <person name="Amses K.R."/>
            <person name="Simmons D.R."/>
            <person name="Longcore J.E."/>
            <person name="Seto K."/>
            <person name="Alves G.H."/>
            <person name="Bonds A.E."/>
            <person name="Quandt C.A."/>
            <person name="Davis W.J."/>
            <person name="Chang Y."/>
            <person name="Letcher P.M."/>
            <person name="Powell M.J."/>
            <person name="Kuo A."/>
            <person name="Labutti K."/>
            <person name="Pangilinan J."/>
            <person name="Andreopoulos W."/>
            <person name="Tritt A."/>
            <person name="Riley R."/>
            <person name="Hundley H."/>
            <person name="Johnson J."/>
            <person name="Lipzen A."/>
            <person name="Barry K."/>
            <person name="Berbee M.L."/>
            <person name="Buchler N.E."/>
            <person name="Grigoriev I.V."/>
            <person name="Spatafora J.W."/>
            <person name="Stajich J.E."/>
            <person name="James T.Y."/>
        </authorList>
    </citation>
    <scope>NUCLEOTIDE SEQUENCE</scope>
    <source>
        <strain evidence="11">AG</strain>
    </source>
</reference>
<dbReference type="EMBL" id="MU620930">
    <property type="protein sequence ID" value="KAI8578342.1"/>
    <property type="molecule type" value="Genomic_DNA"/>
</dbReference>
<evidence type="ECO:0000313" key="11">
    <source>
        <dbReference type="EMBL" id="KAI8578342.1"/>
    </source>
</evidence>
<evidence type="ECO:0000256" key="9">
    <source>
        <dbReference type="RuleBase" id="RU367056"/>
    </source>
</evidence>
<feature type="transmembrane region" description="Helical" evidence="9">
    <location>
        <begin position="51"/>
        <end position="72"/>
    </location>
</feature>
<dbReference type="RefSeq" id="XP_051443346.1">
    <property type="nucleotide sequence ID" value="XM_051590062.1"/>
</dbReference>
<keyword evidence="5 9" id="KW-0812">Transmembrane</keyword>
<dbReference type="AlphaFoldDB" id="A0AAD5HBS9"/>
<reference evidence="11" key="2">
    <citation type="journal article" date="2022" name="Proc. Natl. Acad. Sci. U.S.A.">
        <title>Diploid-dominant life cycles characterize the early evolution of Fungi.</title>
        <authorList>
            <person name="Amses K.R."/>
            <person name="Simmons D.R."/>
            <person name="Longcore J.E."/>
            <person name="Mondo S.J."/>
            <person name="Seto K."/>
            <person name="Jeronimo G.H."/>
            <person name="Bonds A.E."/>
            <person name="Quandt C.A."/>
            <person name="Davis W.J."/>
            <person name="Chang Y."/>
            <person name="Federici B.A."/>
            <person name="Kuo A."/>
            <person name="LaButti K."/>
            <person name="Pangilinan J."/>
            <person name="Andreopoulos W."/>
            <person name="Tritt A."/>
            <person name="Riley R."/>
            <person name="Hundley H."/>
            <person name="Johnson J."/>
            <person name="Lipzen A."/>
            <person name="Barry K."/>
            <person name="Lang B.F."/>
            <person name="Cuomo C.A."/>
            <person name="Buchler N.E."/>
            <person name="Grigoriev I.V."/>
            <person name="Spatafora J.W."/>
            <person name="Stajich J.E."/>
            <person name="James T.Y."/>
        </authorList>
    </citation>
    <scope>NUCLEOTIDE SEQUENCE</scope>
    <source>
        <strain evidence="11">AG</strain>
    </source>
</reference>
<feature type="domain" description="Cytochrome c oxidase assembly factor 3 mitochondrial coiled-coil" evidence="10">
    <location>
        <begin position="38"/>
        <end position="79"/>
    </location>
</feature>
<dbReference type="Pfam" id="PF09813">
    <property type="entry name" value="Coa3_cc"/>
    <property type="match status" value="1"/>
</dbReference>
<keyword evidence="7 9" id="KW-0496">Mitochondrion</keyword>
<comment type="similarity">
    <text evidence="3 9">Belongs to the COA3 family.</text>
</comment>
<dbReference type="InterPro" id="IPR018628">
    <property type="entry name" value="Coa3_CC"/>
</dbReference>
<evidence type="ECO:0000256" key="1">
    <source>
        <dbReference type="ARBA" id="ARBA00003064"/>
    </source>
</evidence>
<evidence type="ECO:0000256" key="4">
    <source>
        <dbReference type="ARBA" id="ARBA00011351"/>
    </source>
</evidence>
<dbReference type="Proteomes" id="UP001206595">
    <property type="component" value="Unassembled WGS sequence"/>
</dbReference>
<evidence type="ECO:0000256" key="2">
    <source>
        <dbReference type="ARBA" id="ARBA00004304"/>
    </source>
</evidence>
<evidence type="ECO:0000259" key="10">
    <source>
        <dbReference type="Pfam" id="PF09813"/>
    </source>
</evidence>
<organism evidence="11 12">
    <name type="scientific">Umbelopsis ramanniana AG</name>
    <dbReference type="NCBI Taxonomy" id="1314678"/>
    <lineage>
        <taxon>Eukaryota</taxon>
        <taxon>Fungi</taxon>
        <taxon>Fungi incertae sedis</taxon>
        <taxon>Mucoromycota</taxon>
        <taxon>Mucoromycotina</taxon>
        <taxon>Umbelopsidomycetes</taxon>
        <taxon>Umbelopsidales</taxon>
        <taxon>Umbelopsidaceae</taxon>
        <taxon>Umbelopsis</taxon>
    </lineage>
</organism>
<comment type="caution">
    <text evidence="11">The sequence shown here is derived from an EMBL/GenBank/DDBJ whole genome shotgun (WGS) entry which is preliminary data.</text>
</comment>
<dbReference type="PANTHER" id="PTHR15642">
    <property type="entry name" value="CYTOCHROME C OXIDASE ASSEMBLY FACTOR 3, MITOCHONDRIAL"/>
    <property type="match status" value="1"/>
</dbReference>
<proteinExistence type="inferred from homology"/>
<gene>
    <name evidence="11" type="ORF">K450DRAFT_247460</name>
</gene>
<dbReference type="GO" id="GO:0033617">
    <property type="term" value="P:mitochondrial respiratory chain complex IV assembly"/>
    <property type="evidence" value="ECO:0007669"/>
    <property type="project" value="UniProtKB-UniRule"/>
</dbReference>
<keyword evidence="6 9" id="KW-1133">Transmembrane helix</keyword>
<protein>
    <recommendedName>
        <fullName evidence="9">Cytochrome c oxidase assembly factor 3</fullName>
    </recommendedName>
</protein>
<dbReference type="InterPro" id="IPR041752">
    <property type="entry name" value="Coa3"/>
</dbReference>
<evidence type="ECO:0000256" key="6">
    <source>
        <dbReference type="ARBA" id="ARBA00022989"/>
    </source>
</evidence>
<keyword evidence="8 9" id="KW-0472">Membrane</keyword>